<reference evidence="1" key="1">
    <citation type="submission" date="2023-10" db="EMBL/GenBank/DDBJ databases">
        <title>Genome assembly of Pristionchus species.</title>
        <authorList>
            <person name="Yoshida K."/>
            <person name="Sommer R.J."/>
        </authorList>
    </citation>
    <scope>NUCLEOTIDE SEQUENCE</scope>
    <source>
        <strain evidence="1">RS0144</strain>
    </source>
</reference>
<accession>A0AAV5U6V7</accession>
<sequence length="97" mass="10760">MDDAEGVNVVKPITNLCEVLQHGALSEMIILLITYEIFECSSLSKQHNYGEAVFALEMVVVADDHRMLHLAEKLGFNSIPCSSFFESPSRGIILMTT</sequence>
<evidence type="ECO:0000313" key="2">
    <source>
        <dbReference type="Proteomes" id="UP001432027"/>
    </source>
</evidence>
<protein>
    <submittedName>
        <fullName evidence="1">Uncharacterized protein</fullName>
    </submittedName>
</protein>
<keyword evidence="2" id="KW-1185">Reference proteome</keyword>
<evidence type="ECO:0000313" key="1">
    <source>
        <dbReference type="EMBL" id="GMT02267.1"/>
    </source>
</evidence>
<name>A0AAV5U6V7_9BILA</name>
<dbReference type="EMBL" id="BTSX01000005">
    <property type="protein sequence ID" value="GMT02267.1"/>
    <property type="molecule type" value="Genomic_DNA"/>
</dbReference>
<dbReference type="Proteomes" id="UP001432027">
    <property type="component" value="Unassembled WGS sequence"/>
</dbReference>
<gene>
    <name evidence="1" type="ORF">PENTCL1PPCAC_24442</name>
</gene>
<comment type="caution">
    <text evidence="1">The sequence shown here is derived from an EMBL/GenBank/DDBJ whole genome shotgun (WGS) entry which is preliminary data.</text>
</comment>
<feature type="non-terminal residue" evidence="1">
    <location>
        <position position="97"/>
    </location>
</feature>
<organism evidence="1 2">
    <name type="scientific">Pristionchus entomophagus</name>
    <dbReference type="NCBI Taxonomy" id="358040"/>
    <lineage>
        <taxon>Eukaryota</taxon>
        <taxon>Metazoa</taxon>
        <taxon>Ecdysozoa</taxon>
        <taxon>Nematoda</taxon>
        <taxon>Chromadorea</taxon>
        <taxon>Rhabditida</taxon>
        <taxon>Rhabditina</taxon>
        <taxon>Diplogasteromorpha</taxon>
        <taxon>Diplogasteroidea</taxon>
        <taxon>Neodiplogasteridae</taxon>
        <taxon>Pristionchus</taxon>
    </lineage>
</organism>
<proteinExistence type="predicted"/>
<dbReference type="AlphaFoldDB" id="A0AAV5U6V7"/>